<evidence type="ECO:0000313" key="2">
    <source>
        <dbReference type="Araport" id="AT4G11745"/>
    </source>
</evidence>
<reference evidence="3 4" key="1">
    <citation type="journal article" date="1999" name="Nature">
        <title>Sequence and analysis of chromosome 4 of the plant Arabidopsis thaliana.</title>
        <authorList>
            <consortium name="EU"/>
            <consortium name="CSHL and WU Arabidopsis Sequencing Project"/>
            <person name="Mayer K."/>
            <person name="Schuller C."/>
            <person name="Wambutt R."/>
            <person name="Murphy G."/>
            <person name="Volckaert G."/>
            <person name="Pohl T."/>
            <person name="Dusterhoft A."/>
            <person name="Stiekema W."/>
            <person name="Entian K.D."/>
            <person name="Terryn N."/>
            <person name="Harris B."/>
            <person name="Ansorge W."/>
            <person name="Brandt P."/>
            <person name="Grivell L."/>
            <person name="Rieger M."/>
            <person name="Weichselgartner M."/>
            <person name="de Simone V."/>
            <person name="Obermaier B."/>
            <person name="Mache R."/>
            <person name="Muller M."/>
            <person name="Kreis M."/>
            <person name="Delseny M."/>
            <person name="Puigdomenech P."/>
            <person name="Watson M."/>
            <person name="Schmidtheini T."/>
            <person name="Reichert B."/>
            <person name="Portatelle D."/>
            <person name="Perez-Alonso M."/>
            <person name="Boutry M."/>
            <person name="Bancroft I."/>
            <person name="Vos P."/>
            <person name="Hoheisel J."/>
            <person name="Zimmermann W."/>
            <person name="Wedler H."/>
            <person name="Ridley P."/>
            <person name="Langham S.A."/>
            <person name="McCullagh B."/>
            <person name="Bilham L."/>
            <person name="Robben J."/>
            <person name="Van der Schueren J."/>
            <person name="Grymonprez B."/>
            <person name="Chuang Y.J."/>
            <person name="Vandenbussche F."/>
            <person name="Braeken M."/>
            <person name="Weltjens I."/>
            <person name="Voet M."/>
            <person name="Bastiaens I."/>
            <person name="Aert R."/>
            <person name="Defoor E."/>
            <person name="Weitzenegger T."/>
            <person name="Bothe G."/>
            <person name="Ramsperger U."/>
            <person name="Hilbert H."/>
            <person name="Braun M."/>
            <person name="Holzer E."/>
            <person name="Brandt A."/>
            <person name="Peters S."/>
            <person name="van Staveren M."/>
            <person name="Dirske W."/>
            <person name="Mooijman P."/>
            <person name="Klein Lankhorst R."/>
            <person name="Rose M."/>
            <person name="Hauf J."/>
            <person name="Kotter P."/>
            <person name="Berneiser S."/>
            <person name="Hempel S."/>
            <person name="Feldpausch M."/>
            <person name="Lamberth S."/>
            <person name="Van den Daele H."/>
            <person name="De Keyser A."/>
            <person name="Buysshaert C."/>
            <person name="Gielen J."/>
            <person name="Villarroel R."/>
            <person name="De Clercq R."/>
            <person name="Van Montagu M."/>
            <person name="Rogers J."/>
            <person name="Cronin A."/>
            <person name="Quail M."/>
            <person name="Bray-Allen S."/>
            <person name="Clark L."/>
            <person name="Doggett J."/>
            <person name="Hall S."/>
            <person name="Kay M."/>
            <person name="Lennard N."/>
            <person name="McLay K."/>
            <person name="Mayes R."/>
            <person name="Pettett A."/>
            <person name="Rajandream M.A."/>
            <person name="Lyne M."/>
            <person name="Benes V."/>
            <person name="Rechmann S."/>
            <person name="Borkova D."/>
            <person name="Blocker H."/>
            <person name="Scharfe M."/>
            <person name="Grimm M."/>
            <person name="Lohnert T.H."/>
            <person name="Dose S."/>
            <person name="de Haan M."/>
            <person name="Maarse A."/>
            <person name="Schafer M."/>
            <person name="Muller-Auer S."/>
            <person name="Gabel C."/>
            <person name="Fuchs M."/>
            <person name="Fartmann B."/>
            <person name="Granderath K."/>
            <person name="Dauner D."/>
            <person name="Herzl A."/>
            <person name="Neumann S."/>
            <person name="Argiriou A."/>
            <person name="Vitale D."/>
            <person name="Liguori R."/>
            <person name="Piravandi E."/>
            <person name="Massenet O."/>
            <person name="Quigley F."/>
            <person name="Clabauld G."/>
            <person name="Mundlein A."/>
            <person name="Felber R."/>
            <person name="Schnabl S."/>
            <person name="Hiller R."/>
            <person name="Schmidt W."/>
            <person name="Lecharny A."/>
            <person name="Aubourg S."/>
            <person name="Chefdor F."/>
            <person name="Cooke R."/>
            <person name="Berger C."/>
            <person name="Montfort A."/>
            <person name="Casacuberta E."/>
            <person name="Gibbons T."/>
            <person name="Weber N."/>
            <person name="Vandenbol M."/>
            <person name="Bargues M."/>
            <person name="Terol J."/>
            <person name="Torres A."/>
            <person name="Perez-Perez A."/>
            <person name="Purnelle B."/>
            <person name="Bent E."/>
            <person name="Johnson S."/>
            <person name="Tacon D."/>
            <person name="Jesse T."/>
            <person name="Heijnen L."/>
            <person name="Schwarz S."/>
            <person name="Scholler P."/>
            <person name="Heber S."/>
            <person name="Francs P."/>
            <person name="Bielke C."/>
            <person name="Frishman D."/>
            <person name="Haase D."/>
            <person name="Lemcke K."/>
            <person name="Mewes H.W."/>
            <person name="Stocker S."/>
            <person name="Zaccaria P."/>
            <person name="Bevan M."/>
            <person name="Wilson R.K."/>
            <person name="de la Bastide M."/>
            <person name="Habermann K."/>
            <person name="Parnell L."/>
            <person name="Dedhia N."/>
            <person name="Gnoj L."/>
            <person name="Schutz K."/>
            <person name="Huang E."/>
            <person name="Spiegel L."/>
            <person name="Sehkon M."/>
            <person name="Murray J."/>
            <person name="Sheet P."/>
            <person name="Cordes M."/>
            <person name="Abu-Threideh J."/>
            <person name="Stoneking T."/>
            <person name="Kalicki J."/>
            <person name="Graves T."/>
            <person name="Harmon G."/>
            <person name="Edwards J."/>
            <person name="Latreille P."/>
            <person name="Courtney L."/>
            <person name="Cloud J."/>
            <person name="Abbott A."/>
            <person name="Scott K."/>
            <person name="Johnson D."/>
            <person name="Minx P."/>
            <person name="Bentley D."/>
            <person name="Fulton B."/>
            <person name="Miller N."/>
            <person name="Greco T."/>
            <person name="Kemp K."/>
            <person name="Kramer J."/>
            <person name="Fulton L."/>
            <person name="Mardis E."/>
            <person name="Dante M."/>
            <person name="Pepin K."/>
            <person name="Hillier L."/>
            <person name="Nelson J."/>
            <person name="Spieth J."/>
            <person name="Ryan E."/>
            <person name="Andrews S."/>
            <person name="Geisel C."/>
            <person name="Layman D."/>
            <person name="Du H."/>
            <person name="Ali J."/>
            <person name="Berghoff A."/>
            <person name="Jones K."/>
            <person name="Drone K."/>
            <person name="Cotton M."/>
            <person name="Joshu C."/>
            <person name="Antonoiu B."/>
            <person name="Zidanic M."/>
            <person name="Strong C."/>
            <person name="Sun H."/>
            <person name="Lamar B."/>
            <person name="Yordan C."/>
            <person name="Ma P."/>
            <person name="Zhong J."/>
            <person name="Preston R."/>
            <person name="Vil D."/>
            <person name="Shekher M."/>
            <person name="Matero A."/>
            <person name="Shah R."/>
            <person name="Swaby I.K."/>
            <person name="O'Shaughnessy A."/>
            <person name="Rodriguez M."/>
            <person name="Hoffmann J."/>
            <person name="Till S."/>
            <person name="Granat S."/>
            <person name="Shohdy N."/>
            <person name="Hasegawa A."/>
            <person name="Hameed A."/>
            <person name="Lodhi M."/>
            <person name="Johnson A."/>
            <person name="Chen E."/>
            <person name="Marra M."/>
            <person name="Martienssen R."/>
            <person name="McCombie W.R."/>
        </authorList>
    </citation>
    <scope>NUCLEOTIDE SEQUENCE [LARGE SCALE GENOMIC DNA]</scope>
    <source>
        <strain evidence="4">cv. Columbia</strain>
    </source>
</reference>
<dbReference type="Proteomes" id="UP000006548">
    <property type="component" value="Chromosome 4"/>
</dbReference>
<dbReference type="SUPFAM" id="SSF117281">
    <property type="entry name" value="Kelch motif"/>
    <property type="match status" value="1"/>
</dbReference>
<dbReference type="KEGG" id="ath:AT4G11745"/>
<keyword evidence="4" id="KW-1185">Reference proteome</keyword>
<feature type="domain" description="FKB95-like N-terminal Kelch" evidence="1">
    <location>
        <begin position="9"/>
        <end position="266"/>
    </location>
</feature>
<dbReference type="PANTHER" id="PTHR24414">
    <property type="entry name" value="F-BOX/KELCH-REPEAT PROTEIN SKIP4"/>
    <property type="match status" value="1"/>
</dbReference>
<gene>
    <name evidence="2 3" type="ordered locus">At4g11745</name>
</gene>
<name>F4JPR8_ARATH</name>
<sequence>MVHFAIIDEKLLVSVPIRNYCPRFGLKNIITLGSNIYMIGEFSSTVFFMDCRSHTWHEGPGMQVAAKYNEVSVLDGKIYVVERCKVSVSSNLIQVFDPKTQIWECVASPSTGIRGRFGLNSLAIDGKLYLFGDKNLVYKPKEKTWDVVGFEINFHWIPHDSFCVIDKVIIYYYNRHSRLLEWYDPEGSSWGILNGLEELLPKLPRVLVSRHVRLVDYGGKVAIFWEKEVRPLIGYNKITIWCAEIALERRNAQEIYGKIEWCNVVLTLPSSCSIDELNAVSIIV</sequence>
<organism evidence="3 4">
    <name type="scientific">Arabidopsis thaliana</name>
    <name type="common">Mouse-ear cress</name>
    <dbReference type="NCBI Taxonomy" id="3702"/>
    <lineage>
        <taxon>Eukaryota</taxon>
        <taxon>Viridiplantae</taxon>
        <taxon>Streptophyta</taxon>
        <taxon>Embryophyta</taxon>
        <taxon>Tracheophyta</taxon>
        <taxon>Spermatophyta</taxon>
        <taxon>Magnoliopsida</taxon>
        <taxon>eudicotyledons</taxon>
        <taxon>Gunneridae</taxon>
        <taxon>Pentapetalae</taxon>
        <taxon>rosids</taxon>
        <taxon>malvids</taxon>
        <taxon>Brassicales</taxon>
        <taxon>Brassicaceae</taxon>
        <taxon>Camelineae</taxon>
        <taxon>Arabidopsis</taxon>
    </lineage>
</organism>
<evidence type="ECO:0000313" key="3">
    <source>
        <dbReference type="EMBL" id="AEE83044.1"/>
    </source>
</evidence>
<dbReference type="HOGENOM" id="CLU_032521_3_0_1"/>
<dbReference type="EMBL" id="CP002687">
    <property type="protein sequence ID" value="AEE83044.1"/>
    <property type="molecule type" value="Genomic_DNA"/>
</dbReference>
<evidence type="ECO:0000259" key="1">
    <source>
        <dbReference type="Pfam" id="PF25210"/>
    </source>
</evidence>
<reference evidence="4" key="2">
    <citation type="journal article" date="2017" name="Plant J.">
        <title>Araport11: a complete reannotation of the Arabidopsis thaliana reference genome.</title>
        <authorList>
            <person name="Cheng C.Y."/>
            <person name="Krishnakumar V."/>
            <person name="Chan A.P."/>
            <person name="Thibaud-Nissen F."/>
            <person name="Schobel S."/>
            <person name="Town C.D."/>
        </authorList>
    </citation>
    <scope>GENOME REANNOTATION</scope>
    <source>
        <strain evidence="4">cv. Columbia</strain>
    </source>
</reference>
<dbReference type="ExpressionAtlas" id="F4JPR8">
    <property type="expression patterns" value="baseline and differential"/>
</dbReference>
<dbReference type="Gene3D" id="2.120.10.80">
    <property type="entry name" value="Kelch-type beta propeller"/>
    <property type="match status" value="1"/>
</dbReference>
<dbReference type="Araport" id="AT4G11745"/>
<dbReference type="InterPro" id="IPR015915">
    <property type="entry name" value="Kelch-typ_b-propeller"/>
</dbReference>
<dbReference type="Pfam" id="PF25210">
    <property type="entry name" value="Kelch_FKB95"/>
    <property type="match status" value="1"/>
</dbReference>
<evidence type="ECO:0000313" key="4">
    <source>
        <dbReference type="Proteomes" id="UP000006548"/>
    </source>
</evidence>
<dbReference type="RefSeq" id="NP_849360.1">
    <property type="nucleotide sequence ID" value="NM_179029.1"/>
</dbReference>
<dbReference type="GeneID" id="826780"/>
<proteinExistence type="predicted"/>
<dbReference type="InterPro" id="IPR050354">
    <property type="entry name" value="F-box/kelch-repeat_ARATH"/>
</dbReference>
<dbReference type="AlphaFoldDB" id="F4JPR8"/>
<dbReference type="eggNOG" id="KOG1072">
    <property type="taxonomic scope" value="Eukaryota"/>
</dbReference>
<dbReference type="InterPro" id="IPR057499">
    <property type="entry name" value="Kelch_FKB95"/>
</dbReference>
<dbReference type="InParanoid" id="F4JPR8"/>
<dbReference type="TAIR" id="AT4G11745"/>
<accession>F4JPR8</accession>
<dbReference type="SMR" id="F4JPR8"/>
<protein>
    <submittedName>
        <fullName evidence="3">Galactose oxidase/kelch repeat superfamily protein</fullName>
    </submittedName>
</protein>
<dbReference type="PaxDb" id="3702-AT4G11745.1"/>
<dbReference type="PANTHER" id="PTHR24414:SF82">
    <property type="entry name" value="GALACTOSE OXIDASE_KELCH REPEAT SUPERFAMILY PROTEIN"/>
    <property type="match status" value="1"/>
</dbReference>